<evidence type="ECO:0008006" key="3">
    <source>
        <dbReference type="Google" id="ProtNLM"/>
    </source>
</evidence>
<dbReference type="RefSeq" id="WP_105217970.1">
    <property type="nucleotide sequence ID" value="NZ_CAWNSU010000061.1"/>
</dbReference>
<protein>
    <recommendedName>
        <fullName evidence="3">MalT-like TPR region domain-containing protein</fullName>
    </recommendedName>
</protein>
<dbReference type="EMBL" id="NAPY01000035">
    <property type="protein sequence ID" value="MUL38280.1"/>
    <property type="molecule type" value="Genomic_DNA"/>
</dbReference>
<accession>A0A6N8FYQ9</accession>
<evidence type="ECO:0000313" key="1">
    <source>
        <dbReference type="EMBL" id="MUL38280.1"/>
    </source>
</evidence>
<dbReference type="Proteomes" id="UP000441797">
    <property type="component" value="Unassembled WGS sequence"/>
</dbReference>
<dbReference type="InterPro" id="IPR011990">
    <property type="entry name" value="TPR-like_helical_dom_sf"/>
</dbReference>
<reference evidence="1 2" key="1">
    <citation type="journal article" date="2019" name="Front. Microbiol.">
        <title>Genomic Features for Desiccation Tolerance and Sugar Biosynthesis in the Extremophile Gloeocapsopsis sp. UTEX B3054.</title>
        <authorList>
            <person name="Urrejola C."/>
            <person name="Alcorta J."/>
            <person name="Salas L."/>
            <person name="Vasquez M."/>
            <person name="Polz M.F."/>
            <person name="Vicuna R."/>
            <person name="Diez B."/>
        </authorList>
    </citation>
    <scope>NUCLEOTIDE SEQUENCE [LARGE SCALE GENOMIC DNA]</scope>
    <source>
        <strain evidence="1 2">1H9</strain>
    </source>
</reference>
<dbReference type="Gene3D" id="1.25.40.10">
    <property type="entry name" value="Tetratricopeptide repeat domain"/>
    <property type="match status" value="1"/>
</dbReference>
<keyword evidence="2" id="KW-1185">Reference proteome</keyword>
<name>A0A6N8FYQ9_9CHRO</name>
<sequence>MGDFRVVTLLEIAEMYRLAGQSGRAAAVIDRAVAADRTTAQPQTDSIAAVYERLFVLSRFANQYAAIGKKEQAVELASKVFEVARLLPQQDYMTFNTLLNTSKLYTLAGQSDKAVAVFSYLLKTTENIKETFVKAFFLAQIGNEYAVLQQPNRATELLSQALELVKPEEVSRKSLVLITIARGYGVLQQYDKAIQVSHAVEPRSLRDEVKRTLMCSRDAR</sequence>
<gene>
    <name evidence="1" type="ORF">BWI75_18590</name>
</gene>
<organism evidence="1 2">
    <name type="scientific">Gloeocapsopsis dulcis AAB1 = 1H9</name>
    <dbReference type="NCBI Taxonomy" id="1433147"/>
    <lineage>
        <taxon>Bacteria</taxon>
        <taxon>Bacillati</taxon>
        <taxon>Cyanobacteriota</taxon>
        <taxon>Cyanophyceae</taxon>
        <taxon>Oscillatoriophycideae</taxon>
        <taxon>Chroococcales</taxon>
        <taxon>Chroococcaceae</taxon>
        <taxon>Gloeocapsopsis</taxon>
        <taxon>Gloeocapsopsis dulcis</taxon>
    </lineage>
</organism>
<proteinExistence type="predicted"/>
<evidence type="ECO:0000313" key="2">
    <source>
        <dbReference type="Proteomes" id="UP000441797"/>
    </source>
</evidence>
<comment type="caution">
    <text evidence="1">The sequence shown here is derived from an EMBL/GenBank/DDBJ whole genome shotgun (WGS) entry which is preliminary data.</text>
</comment>
<dbReference type="SUPFAM" id="SSF48452">
    <property type="entry name" value="TPR-like"/>
    <property type="match status" value="1"/>
</dbReference>
<dbReference type="AlphaFoldDB" id="A0A6N8FYQ9"/>
<dbReference type="OrthoDB" id="9993406at2"/>